<dbReference type="GO" id="GO:0008720">
    <property type="term" value="F:D-lactate dehydrogenase (NAD+) activity"/>
    <property type="evidence" value="ECO:0007669"/>
    <property type="project" value="TreeGrafter"/>
</dbReference>
<evidence type="ECO:0000256" key="1">
    <source>
        <dbReference type="ARBA" id="ARBA00001974"/>
    </source>
</evidence>
<keyword evidence="10" id="KW-1185">Reference proteome</keyword>
<dbReference type="SUPFAM" id="SSF56176">
    <property type="entry name" value="FAD-binding/transporter-associated domain-like"/>
    <property type="match status" value="1"/>
</dbReference>
<dbReference type="EMBL" id="JAAEDL010000001">
    <property type="protein sequence ID" value="MBR0679200.1"/>
    <property type="molecule type" value="Genomic_DNA"/>
</dbReference>
<dbReference type="InterPro" id="IPR016169">
    <property type="entry name" value="FAD-bd_PCMH_sub2"/>
</dbReference>
<dbReference type="InterPro" id="IPR017900">
    <property type="entry name" value="4Fe4S_Fe_S_CS"/>
</dbReference>
<dbReference type="GO" id="GO:0046872">
    <property type="term" value="F:metal ion binding"/>
    <property type="evidence" value="ECO:0007669"/>
    <property type="project" value="UniProtKB-KW"/>
</dbReference>
<evidence type="ECO:0000256" key="7">
    <source>
        <dbReference type="ARBA" id="ARBA00023014"/>
    </source>
</evidence>
<dbReference type="GO" id="GO:0051536">
    <property type="term" value="F:iron-sulfur cluster binding"/>
    <property type="evidence" value="ECO:0007669"/>
    <property type="project" value="UniProtKB-KW"/>
</dbReference>
<evidence type="ECO:0000256" key="2">
    <source>
        <dbReference type="ARBA" id="ARBA00022630"/>
    </source>
</evidence>
<feature type="domain" description="FAD-binding PCMH-type" evidence="8">
    <location>
        <begin position="43"/>
        <end position="272"/>
    </location>
</feature>
<sequence>MNVTTRPSLGDSRLADRLRRETRGEVLFSASDRGRYATDASIYQIEPYGVLVPRGIEDVQAAMAICREEGIPVLPRGGGTSQCGQTVNRALVLDCTKYLRNLVSVDPAARTARVEPGITLGALNDALKAHGLFFPVDPSTWQRCTIGGMAGNNSCGSKSIRYGLMADNVTAIDALLADGSRFTFGDLPDNLGGDIPAPAAELIQRLRALGAREAEEIAARFPHQLRRVGGYNIESLTPAARAEGRGNLARLLVGSEGTLAFSAALDLKLWPIKPRKMLGICQFPTFRAAMAASQHLVTLDPEAVELVDRTMIDLGRSIPIYRATIDRMVTTPAGKPAGGPGQGEPDSLLIVEFHGHEDAPLLAALDRLEEMMADLGYPDAVVRATDAGFQAAIAEVREAGLNIMMSMKGDGKPVSFIEDCAVGLEDLADYTERLNDVFAKHGTRGTWYAHASVGCLHVRPVLNMKDGEDVRKMRAIAEECFALVREYKGSHSGEHGDGIVRSEFNEPMFGSRIARAFEEVKDAFDPKALLNPGRVVRPPRMDDRSLFRYAPGYAADQAVTPTLDWSEHPGPLGGLLGAVEMCNNNGTCRKFDANVMCPSYRVTRDEQHLTRGRANTLRLAVTGQLGPDALASDEVAAAMRLCVSCKGCKRECPTGVDMARMKIEVLAARARARGIGWRERIIATLPRWAPFAAMAPFVANARNTVPGLAWLSERLLGLAAERSLPRFRGDAFHDAELRAPDGREGEVILLPDAFNRYFEPENLRAAIAVLRAAGYDPAVARPPRGARPLDEGRTLLAAGLVEEARAEAWRTIGALAPFSAPVVGIEPSSLTTLRDEFLALLPGEAARALAARAFLLSEFLEREKAVLPLKPITAEAHIHGHCHQKAFHAFPQAVALLKRIPGLKVTPIASSCCGMAGAFGYQAETLATSKAMAELSLLPAVRAAAPDALIIADGTSCRHQIKDLSGRTAQHSVRILEMALA</sequence>
<dbReference type="Pfam" id="PF01565">
    <property type="entry name" value="FAD_binding_4"/>
    <property type="match status" value="1"/>
</dbReference>
<comment type="cofactor">
    <cofactor evidence="1">
        <name>FAD</name>
        <dbReference type="ChEBI" id="CHEBI:57692"/>
    </cofactor>
</comment>
<keyword evidence="7" id="KW-0411">Iron-sulfur</keyword>
<organism evidence="9 10">
    <name type="scientific">Neoroseomonas eburnea</name>
    <dbReference type="NCBI Taxonomy" id="1346889"/>
    <lineage>
        <taxon>Bacteria</taxon>
        <taxon>Pseudomonadati</taxon>
        <taxon>Pseudomonadota</taxon>
        <taxon>Alphaproteobacteria</taxon>
        <taxon>Acetobacterales</taxon>
        <taxon>Acetobacteraceae</taxon>
        <taxon>Neoroseomonas</taxon>
    </lineage>
</organism>
<dbReference type="Pfam" id="PF13183">
    <property type="entry name" value="Fer4_8"/>
    <property type="match status" value="1"/>
</dbReference>
<dbReference type="Pfam" id="PF02913">
    <property type="entry name" value="FAD-oxidase_C"/>
    <property type="match status" value="1"/>
</dbReference>
<name>A0A9X9X664_9PROT</name>
<evidence type="ECO:0000256" key="4">
    <source>
        <dbReference type="ARBA" id="ARBA00022827"/>
    </source>
</evidence>
<evidence type="ECO:0000256" key="6">
    <source>
        <dbReference type="ARBA" id="ARBA00023004"/>
    </source>
</evidence>
<dbReference type="GO" id="GO:1903457">
    <property type="term" value="P:lactate catabolic process"/>
    <property type="evidence" value="ECO:0007669"/>
    <property type="project" value="TreeGrafter"/>
</dbReference>
<keyword evidence="5" id="KW-0560">Oxidoreductase</keyword>
<keyword evidence="2" id="KW-0285">Flavoprotein</keyword>
<dbReference type="GO" id="GO:0071949">
    <property type="term" value="F:FAD binding"/>
    <property type="evidence" value="ECO:0007669"/>
    <property type="project" value="InterPro"/>
</dbReference>
<dbReference type="SUPFAM" id="SSF55103">
    <property type="entry name" value="FAD-linked oxidases, C-terminal domain"/>
    <property type="match status" value="1"/>
</dbReference>
<dbReference type="SUPFAM" id="SSF46548">
    <property type="entry name" value="alpha-helical ferredoxin"/>
    <property type="match status" value="1"/>
</dbReference>
<dbReference type="InterPro" id="IPR017896">
    <property type="entry name" value="4Fe4S_Fe-S-bd"/>
</dbReference>
<dbReference type="InterPro" id="IPR016164">
    <property type="entry name" value="FAD-linked_Oxase-like_C"/>
</dbReference>
<protein>
    <submittedName>
        <fullName evidence="9">FAD-binding protein</fullName>
    </submittedName>
</protein>
<reference evidence="9" key="1">
    <citation type="submission" date="2020-01" db="EMBL/GenBank/DDBJ databases">
        <authorList>
            <person name="Rat A."/>
        </authorList>
    </citation>
    <scope>NUCLEOTIDE SEQUENCE</scope>
    <source>
        <strain evidence="9">LMG 31228</strain>
    </source>
</reference>
<dbReference type="PANTHER" id="PTHR11748:SF119">
    <property type="entry name" value="D-2-HYDROXYGLUTARATE DEHYDROGENASE"/>
    <property type="match status" value="1"/>
</dbReference>
<proteinExistence type="predicted"/>
<dbReference type="Proteomes" id="UP001138709">
    <property type="component" value="Unassembled WGS sequence"/>
</dbReference>
<dbReference type="PROSITE" id="PS51387">
    <property type="entry name" value="FAD_PCMH"/>
    <property type="match status" value="1"/>
</dbReference>
<gene>
    <name evidence="9" type="ORF">GXW74_01775</name>
</gene>
<dbReference type="PROSITE" id="PS00198">
    <property type="entry name" value="4FE4S_FER_1"/>
    <property type="match status" value="1"/>
</dbReference>
<dbReference type="InterPro" id="IPR016167">
    <property type="entry name" value="FAD-bd_PCMH_sub1"/>
</dbReference>
<dbReference type="InterPro" id="IPR036318">
    <property type="entry name" value="FAD-bd_PCMH-like_sf"/>
</dbReference>
<dbReference type="InterPro" id="IPR016166">
    <property type="entry name" value="FAD-bd_PCMH"/>
</dbReference>
<evidence type="ECO:0000313" key="10">
    <source>
        <dbReference type="Proteomes" id="UP001138709"/>
    </source>
</evidence>
<dbReference type="InterPro" id="IPR004113">
    <property type="entry name" value="FAD-bd_oxidored_4_C"/>
</dbReference>
<evidence type="ECO:0000256" key="3">
    <source>
        <dbReference type="ARBA" id="ARBA00022723"/>
    </source>
</evidence>
<dbReference type="GO" id="GO:0004458">
    <property type="term" value="F:D-lactate dehydrogenase (cytochrome) activity"/>
    <property type="evidence" value="ECO:0007669"/>
    <property type="project" value="TreeGrafter"/>
</dbReference>
<dbReference type="RefSeq" id="WP_211844544.1">
    <property type="nucleotide sequence ID" value="NZ_JAAEDL010000001.1"/>
</dbReference>
<dbReference type="Gene3D" id="3.30.70.2740">
    <property type="match status" value="1"/>
</dbReference>
<dbReference type="AlphaFoldDB" id="A0A9X9X664"/>
<evidence type="ECO:0000259" key="8">
    <source>
        <dbReference type="PROSITE" id="PS51387"/>
    </source>
</evidence>
<comment type="caution">
    <text evidence="9">The sequence shown here is derived from an EMBL/GenBank/DDBJ whole genome shotgun (WGS) entry which is preliminary data.</text>
</comment>
<keyword evidence="3" id="KW-0479">Metal-binding</keyword>
<evidence type="ECO:0000313" key="9">
    <source>
        <dbReference type="EMBL" id="MBR0679200.1"/>
    </source>
</evidence>
<dbReference type="Gene3D" id="3.30.43.10">
    <property type="entry name" value="Uridine Diphospho-n-acetylenolpyruvylglucosamine Reductase, domain 2"/>
    <property type="match status" value="1"/>
</dbReference>
<keyword evidence="6" id="KW-0408">Iron</keyword>
<dbReference type="PANTHER" id="PTHR11748">
    <property type="entry name" value="D-LACTATE DEHYDROGENASE"/>
    <property type="match status" value="1"/>
</dbReference>
<evidence type="ECO:0000256" key="5">
    <source>
        <dbReference type="ARBA" id="ARBA00023002"/>
    </source>
</evidence>
<dbReference type="InterPro" id="IPR006094">
    <property type="entry name" value="Oxid_FAD_bind_N"/>
</dbReference>
<reference evidence="9" key="2">
    <citation type="journal article" date="2021" name="Syst. Appl. Microbiol.">
        <title>Roseomonas hellenica sp. nov., isolated from roots of wild-growing Alkanna tinctoria.</title>
        <authorList>
            <person name="Rat A."/>
            <person name="Naranjo H.D."/>
            <person name="Lebbe L."/>
            <person name="Cnockaert M."/>
            <person name="Krigas N."/>
            <person name="Grigoriadou K."/>
            <person name="Maloupa E."/>
            <person name="Willems A."/>
        </authorList>
    </citation>
    <scope>NUCLEOTIDE SEQUENCE</scope>
    <source>
        <strain evidence="9">LMG 31228</strain>
    </source>
</reference>
<dbReference type="Gene3D" id="3.30.465.10">
    <property type="match status" value="1"/>
</dbReference>
<accession>A0A9X9X664</accession>
<keyword evidence="4" id="KW-0274">FAD</keyword>